<protein>
    <submittedName>
        <fullName evidence="2">Uncharacterized protein</fullName>
    </submittedName>
</protein>
<evidence type="ECO:0000256" key="1">
    <source>
        <dbReference type="SAM" id="Phobius"/>
    </source>
</evidence>
<evidence type="ECO:0000313" key="3">
    <source>
        <dbReference type="Proteomes" id="UP001589590"/>
    </source>
</evidence>
<reference evidence="2 3" key="1">
    <citation type="submission" date="2024-09" db="EMBL/GenBank/DDBJ databases">
        <authorList>
            <person name="Sun Q."/>
            <person name="Mori K."/>
        </authorList>
    </citation>
    <scope>NUCLEOTIDE SEQUENCE [LARGE SCALE GENOMIC DNA]</scope>
    <source>
        <strain evidence="2 3">CECT 8300</strain>
    </source>
</reference>
<name>A0ABV5H370_9FLAO</name>
<proteinExistence type="predicted"/>
<evidence type="ECO:0000313" key="2">
    <source>
        <dbReference type="EMBL" id="MFB9106327.1"/>
    </source>
</evidence>
<keyword evidence="3" id="KW-1185">Reference proteome</keyword>
<accession>A0ABV5H370</accession>
<keyword evidence="1" id="KW-1133">Transmembrane helix</keyword>
<dbReference type="EMBL" id="JBHMFA010000017">
    <property type="protein sequence ID" value="MFB9106327.1"/>
    <property type="molecule type" value="Genomic_DNA"/>
</dbReference>
<organism evidence="2 3">
    <name type="scientific">Algibacter miyuki</name>
    <dbReference type="NCBI Taxonomy" id="1306933"/>
    <lineage>
        <taxon>Bacteria</taxon>
        <taxon>Pseudomonadati</taxon>
        <taxon>Bacteroidota</taxon>
        <taxon>Flavobacteriia</taxon>
        <taxon>Flavobacteriales</taxon>
        <taxon>Flavobacteriaceae</taxon>
        <taxon>Algibacter</taxon>
    </lineage>
</organism>
<comment type="caution">
    <text evidence="2">The sequence shown here is derived from an EMBL/GenBank/DDBJ whole genome shotgun (WGS) entry which is preliminary data.</text>
</comment>
<dbReference type="Proteomes" id="UP001589590">
    <property type="component" value="Unassembled WGS sequence"/>
</dbReference>
<keyword evidence="1" id="KW-0812">Transmembrane</keyword>
<dbReference type="RefSeq" id="WP_290270167.1">
    <property type="nucleotide sequence ID" value="NZ_JAUFQP010000010.1"/>
</dbReference>
<keyword evidence="1" id="KW-0472">Membrane</keyword>
<sequence length="159" mass="17867">MNLGSTIIGIICITLCALPFILTSANRKKKEKQLLNALKEIAQEHQSGITQHDIFGYCAIGLDELKKSVSFILRTDDAIKPQFVNLSTISSCEIANITKSKHLDRLYLKLKPIDKNQPEMALEFFNADVNYQLNDELQSIGKWNTLINNLLKSENTSAN</sequence>
<feature type="transmembrane region" description="Helical" evidence="1">
    <location>
        <begin position="6"/>
        <end position="25"/>
    </location>
</feature>
<gene>
    <name evidence="2" type="ORF">ACFFU1_15585</name>
</gene>